<protein>
    <recommendedName>
        <fullName evidence="13">Cation-transporting ATPase</fullName>
        <ecNumber evidence="13">7.2.2.-</ecNumber>
    </recommendedName>
</protein>
<reference evidence="17 18" key="1">
    <citation type="submission" date="2019-07" db="EMBL/GenBank/DDBJ databases">
        <title>Genomics analysis of Aphanomyces spp. identifies a new class of oomycete effector associated with host adaptation.</title>
        <authorList>
            <person name="Gaulin E."/>
        </authorList>
    </citation>
    <scope>NUCLEOTIDE SEQUENCE [LARGE SCALE GENOMIC DNA]</scope>
    <source>
        <strain evidence="17 18">ATCC 201684</strain>
    </source>
</reference>
<dbReference type="Pfam" id="PF00122">
    <property type="entry name" value="E1-E2_ATPase"/>
    <property type="match status" value="1"/>
</dbReference>
<dbReference type="SFLD" id="SFLDG00002">
    <property type="entry name" value="C1.7:_P-type_atpase_like"/>
    <property type="match status" value="1"/>
</dbReference>
<dbReference type="InterPro" id="IPR023214">
    <property type="entry name" value="HAD_sf"/>
</dbReference>
<dbReference type="GO" id="GO:0016887">
    <property type="term" value="F:ATP hydrolysis activity"/>
    <property type="evidence" value="ECO:0007669"/>
    <property type="project" value="InterPro"/>
</dbReference>
<feature type="transmembrane region" description="Helical" evidence="13">
    <location>
        <begin position="1048"/>
        <end position="1070"/>
    </location>
</feature>
<dbReference type="Proteomes" id="UP000481153">
    <property type="component" value="Unassembled WGS sequence"/>
</dbReference>
<keyword evidence="7 13" id="KW-0067">ATP-binding</keyword>
<keyword evidence="5 13" id="KW-0479">Metal-binding</keyword>
<feature type="transmembrane region" description="Helical" evidence="13">
    <location>
        <begin position="918"/>
        <end position="940"/>
    </location>
</feature>
<feature type="transmembrane region" description="Helical" evidence="13">
    <location>
        <begin position="880"/>
        <end position="897"/>
    </location>
</feature>
<dbReference type="PANTHER" id="PTHR45630">
    <property type="entry name" value="CATION-TRANSPORTING ATPASE-RELATED"/>
    <property type="match status" value="1"/>
</dbReference>
<dbReference type="InterPro" id="IPR018303">
    <property type="entry name" value="ATPase_P-typ_P_site"/>
</dbReference>
<feature type="transmembrane region" description="Helical" evidence="13">
    <location>
        <begin position="205"/>
        <end position="222"/>
    </location>
</feature>
<dbReference type="InterPro" id="IPR047819">
    <property type="entry name" value="P5A-ATPase_N"/>
</dbReference>
<dbReference type="EMBL" id="VJMJ01000079">
    <property type="protein sequence ID" value="KAF0737902.1"/>
    <property type="molecule type" value="Genomic_DNA"/>
</dbReference>
<feature type="domain" description="P5B-type ATPase N-terminal" evidence="16">
    <location>
        <begin position="60"/>
        <end position="129"/>
    </location>
</feature>
<dbReference type="PROSITE" id="PS00154">
    <property type="entry name" value="ATPASE_E1_E2"/>
    <property type="match status" value="1"/>
</dbReference>
<keyword evidence="3" id="KW-0597">Phosphoprotein</keyword>
<keyword evidence="11 13" id="KW-0472">Membrane</keyword>
<dbReference type="AlphaFoldDB" id="A0A6G0XCR2"/>
<evidence type="ECO:0000256" key="5">
    <source>
        <dbReference type="ARBA" id="ARBA00022723"/>
    </source>
</evidence>
<dbReference type="InterPro" id="IPR008250">
    <property type="entry name" value="ATPase_P-typ_transduc_dom_A_sf"/>
</dbReference>
<evidence type="ECO:0000256" key="13">
    <source>
        <dbReference type="RuleBase" id="RU362082"/>
    </source>
</evidence>
<dbReference type="GO" id="GO:0019829">
    <property type="term" value="F:ATPase-coupled monoatomic cation transmembrane transporter activity"/>
    <property type="evidence" value="ECO:0007669"/>
    <property type="project" value="UniProtKB-UniRule"/>
</dbReference>
<dbReference type="InterPro" id="IPR044492">
    <property type="entry name" value="P_typ_ATPase_HD_dom"/>
</dbReference>
<feature type="domain" description="Cation-transporting P-type ATPase N-terminal" evidence="15">
    <location>
        <begin position="168"/>
        <end position="220"/>
    </location>
</feature>
<keyword evidence="9 13" id="KW-1278">Translocase</keyword>
<proteinExistence type="inferred from homology"/>
<evidence type="ECO:0000313" key="18">
    <source>
        <dbReference type="Proteomes" id="UP000481153"/>
    </source>
</evidence>
<dbReference type="Gene3D" id="3.40.1110.10">
    <property type="entry name" value="Calcium-transporting ATPase, cytoplasmic domain N"/>
    <property type="match status" value="1"/>
</dbReference>
<evidence type="ECO:0000256" key="9">
    <source>
        <dbReference type="ARBA" id="ARBA00022967"/>
    </source>
</evidence>
<organism evidence="17 18">
    <name type="scientific">Aphanomyces euteiches</name>
    <dbReference type="NCBI Taxonomy" id="100861"/>
    <lineage>
        <taxon>Eukaryota</taxon>
        <taxon>Sar</taxon>
        <taxon>Stramenopiles</taxon>
        <taxon>Oomycota</taxon>
        <taxon>Saprolegniomycetes</taxon>
        <taxon>Saprolegniales</taxon>
        <taxon>Verrucalvaceae</taxon>
        <taxon>Aphanomyces</taxon>
    </lineage>
</organism>
<dbReference type="InterPro" id="IPR023299">
    <property type="entry name" value="ATPase_P-typ_cyto_dom_N"/>
</dbReference>
<feature type="transmembrane region" description="Helical" evidence="13">
    <location>
        <begin position="67"/>
        <end position="91"/>
    </location>
</feature>
<evidence type="ECO:0000256" key="10">
    <source>
        <dbReference type="ARBA" id="ARBA00022989"/>
    </source>
</evidence>
<feature type="transmembrane region" description="Helical" evidence="13">
    <location>
        <begin position="842"/>
        <end position="860"/>
    </location>
</feature>
<evidence type="ECO:0000313" key="17">
    <source>
        <dbReference type="EMBL" id="KAF0737902.1"/>
    </source>
</evidence>
<dbReference type="VEuPathDB" id="FungiDB:AeMF1_006643"/>
<dbReference type="Gene3D" id="3.40.50.1000">
    <property type="entry name" value="HAD superfamily/HAD-like"/>
    <property type="match status" value="2"/>
</dbReference>
<sequence length="1075" mass="118371">MGDVAAVAPASASAAQPEHQIKIVGLVSNEGANSEKDRLIVPSIDLTKVATTLPPEYKSIRGYRASALWSAVYALLCVASAGILCIVVSWWPQLYTRIARVRTTLLEKADVVLVEDGHGVVEECKVHEELSVSWFEFKKQRYIYWKQTRSFERVPAVLVEACSGATKRLKSGLSSSVVAERRAVFGVNAMELESQSCLRMLLEKIVHPFYLFQLISVALWLYEVYYTYAISILVMSIFSIVYEVYSQATNAKQMQDLVACRVLVQVLRDGGTLVEIPAASLVVGDIVLVEQQVVAADMLLLVGECMADESSLTGEAIPVTKQKSIDPEKSVQGCHKSSVLYSGSTVLRTKGNVWAVVIRTGFSTNKGELFRQILYPEAIPFQMVSDSYRYLIALSIIAGLIAIQRVYDAFAAGSTVPDMLISVFDLISTTIPAALPVILTVGVGFSLTRLRKARIFCIDAQKINIAGHLNCFCFDKTGTLTSEHLFFHGVDPCDGSEITSQPTSQDLDYALASCHGLSVVDGVVTGYALERDMFASTEYMLNASHEILKNNQVVLRYCHRFPFDAALQRSSVVVQAINETGNYRVFVKGSPEAMTEICESASLPSNFECRVEQYASQGYYCMGLATKVVTTDATTTDRAQMESNVKFLGFLLFVNPVKPESSQVIQTLESADIDVRIITGDNALTAMHVARQISMRLSTSMVYVDLVSDGSPSYQLLPSSTSWLPAGDLSKLLAMDYDLTISGSALEFVKQSSSMDLTNKLVLKTKIFARIKPQLKTWIVQTLMDSGLCVGMTGDGTNDCGALKAAHVGLALSDAEASIVAPFTSRDKAIQDVVTLIREGRCALTTSLLSFKFMVMYPIIETTGVAVLNHIQATFSNNQYLFDDMFVVLGISVLMLQMPPSKTLTKARPPQSLFAPRILWSIACQSICFALFFAATLIAAERQPWFCSLTDVAAGRKHCYEYHSSESGDMTFHSYEVSIVWLVGHWQYFVLAVALNQKDPFRESAWRNLSFVLYTAAVGAVMVLLLLWPGNTLGVEWFDLETPLPFGFCWVVGISFLINLVLAMLMEACIQRRAD</sequence>
<keyword evidence="8 13" id="KW-0460">Magnesium</keyword>
<dbReference type="GO" id="GO:0046872">
    <property type="term" value="F:metal ion binding"/>
    <property type="evidence" value="ECO:0007669"/>
    <property type="project" value="UniProtKB-UniRule"/>
</dbReference>
<dbReference type="InterPro" id="IPR004014">
    <property type="entry name" value="ATPase_P-typ_cation-transptr_N"/>
</dbReference>
<evidence type="ECO:0000259" key="16">
    <source>
        <dbReference type="Pfam" id="PF12409"/>
    </source>
</evidence>
<feature type="transmembrane region" description="Helical" evidence="13">
    <location>
        <begin position="228"/>
        <end position="245"/>
    </location>
</feature>
<dbReference type="GO" id="GO:0140358">
    <property type="term" value="F:P-type transmembrane transporter activity"/>
    <property type="evidence" value="ECO:0007669"/>
    <property type="project" value="InterPro"/>
</dbReference>
<dbReference type="PANTHER" id="PTHR45630:SF8">
    <property type="entry name" value="CATION-TRANSPORTING ATPASE"/>
    <property type="match status" value="1"/>
</dbReference>
<evidence type="ECO:0000259" key="15">
    <source>
        <dbReference type="Pfam" id="PF00690"/>
    </source>
</evidence>
<gene>
    <name evidence="17" type="ORF">Ae201684_005899</name>
</gene>
<evidence type="ECO:0000256" key="11">
    <source>
        <dbReference type="ARBA" id="ARBA00023136"/>
    </source>
</evidence>
<dbReference type="Gene3D" id="2.70.150.10">
    <property type="entry name" value="Calcium-transporting ATPase, cytoplasmic transduction domain A"/>
    <property type="match status" value="1"/>
</dbReference>
<evidence type="ECO:0000256" key="8">
    <source>
        <dbReference type="ARBA" id="ARBA00022842"/>
    </source>
</evidence>
<accession>A0A6G0XCR2</accession>
<comment type="caution">
    <text evidence="17">The sequence shown here is derived from an EMBL/GenBank/DDBJ whole genome shotgun (WGS) entry which is preliminary data.</text>
</comment>
<dbReference type="Pfam" id="PF12409">
    <property type="entry name" value="P5-ATPase"/>
    <property type="match status" value="1"/>
</dbReference>
<evidence type="ECO:0000256" key="3">
    <source>
        <dbReference type="ARBA" id="ARBA00022553"/>
    </source>
</evidence>
<evidence type="ECO:0000256" key="6">
    <source>
        <dbReference type="ARBA" id="ARBA00022741"/>
    </source>
</evidence>
<dbReference type="InterPro" id="IPR023298">
    <property type="entry name" value="ATPase_P-typ_TM_dom_sf"/>
</dbReference>
<dbReference type="InterPro" id="IPR059000">
    <property type="entry name" value="ATPase_P-type_domA"/>
</dbReference>
<comment type="catalytic activity">
    <reaction evidence="12 13">
        <text>ATP + H2O = ADP + phosphate + H(+)</text>
        <dbReference type="Rhea" id="RHEA:13065"/>
        <dbReference type="ChEBI" id="CHEBI:15377"/>
        <dbReference type="ChEBI" id="CHEBI:15378"/>
        <dbReference type="ChEBI" id="CHEBI:30616"/>
        <dbReference type="ChEBI" id="CHEBI:43474"/>
        <dbReference type="ChEBI" id="CHEBI:456216"/>
    </reaction>
</comment>
<dbReference type="SFLD" id="SFLDF00027">
    <property type="entry name" value="p-type_atpase"/>
    <property type="match status" value="1"/>
</dbReference>
<dbReference type="SUPFAM" id="SSF81660">
    <property type="entry name" value="Metal cation-transporting ATPase, ATP-binding domain N"/>
    <property type="match status" value="1"/>
</dbReference>
<feature type="transmembrane region" description="Helical" evidence="13">
    <location>
        <begin position="978"/>
        <end position="996"/>
    </location>
</feature>
<dbReference type="SFLD" id="SFLDS00003">
    <property type="entry name" value="Haloacid_Dehalogenase"/>
    <property type="match status" value="1"/>
</dbReference>
<dbReference type="GO" id="GO:0005524">
    <property type="term" value="F:ATP binding"/>
    <property type="evidence" value="ECO:0007669"/>
    <property type="project" value="UniProtKB-UniRule"/>
</dbReference>
<keyword evidence="6 13" id="KW-0547">Nucleotide-binding</keyword>
<dbReference type="EC" id="7.2.2.-" evidence="13"/>
<dbReference type="InterPro" id="IPR001757">
    <property type="entry name" value="P_typ_ATPase"/>
</dbReference>
<comment type="subcellular location">
    <subcellularLocation>
        <location evidence="1 13">Membrane</location>
        <topology evidence="1 13">Multi-pass membrane protein</topology>
    </subcellularLocation>
</comment>
<feature type="transmembrane region" description="Helical" evidence="13">
    <location>
        <begin position="1008"/>
        <end position="1028"/>
    </location>
</feature>
<dbReference type="InterPro" id="IPR036412">
    <property type="entry name" value="HAD-like_sf"/>
</dbReference>
<dbReference type="GO" id="GO:0016020">
    <property type="term" value="C:membrane"/>
    <property type="evidence" value="ECO:0007669"/>
    <property type="project" value="UniProtKB-SubCell"/>
</dbReference>
<name>A0A6G0XCR2_9STRA</name>
<dbReference type="VEuPathDB" id="FungiDB:AeMF1_010608"/>
<dbReference type="NCBIfam" id="TIGR01657">
    <property type="entry name" value="P-ATPase-V"/>
    <property type="match status" value="1"/>
</dbReference>
<comment type="similarity">
    <text evidence="2 13">Belongs to the cation transport ATPase (P-type) (TC 3.A.3) family. Type V subfamily.</text>
</comment>
<feature type="domain" description="P-type ATPase A" evidence="14">
    <location>
        <begin position="264"/>
        <end position="372"/>
    </location>
</feature>
<dbReference type="Pfam" id="PF13246">
    <property type="entry name" value="Cation_ATPase"/>
    <property type="match status" value="1"/>
</dbReference>
<keyword evidence="10 13" id="KW-1133">Transmembrane helix</keyword>
<evidence type="ECO:0000256" key="2">
    <source>
        <dbReference type="ARBA" id="ARBA00006000"/>
    </source>
</evidence>
<dbReference type="Pfam" id="PF00690">
    <property type="entry name" value="Cation_ATPase_N"/>
    <property type="match status" value="1"/>
</dbReference>
<evidence type="ECO:0000256" key="1">
    <source>
        <dbReference type="ARBA" id="ARBA00004141"/>
    </source>
</evidence>
<dbReference type="SUPFAM" id="SSF81653">
    <property type="entry name" value="Calcium ATPase, transduction domain A"/>
    <property type="match status" value="1"/>
</dbReference>
<evidence type="ECO:0000256" key="12">
    <source>
        <dbReference type="ARBA" id="ARBA00049360"/>
    </source>
</evidence>
<evidence type="ECO:0000259" key="14">
    <source>
        <dbReference type="Pfam" id="PF00122"/>
    </source>
</evidence>
<dbReference type="NCBIfam" id="TIGR01494">
    <property type="entry name" value="ATPase_P-type"/>
    <property type="match status" value="2"/>
</dbReference>
<dbReference type="InterPro" id="IPR006544">
    <property type="entry name" value="P-type_TPase_V"/>
</dbReference>
<dbReference type="SUPFAM" id="SSF56784">
    <property type="entry name" value="HAD-like"/>
    <property type="match status" value="1"/>
</dbReference>
<dbReference type="SUPFAM" id="SSF81665">
    <property type="entry name" value="Calcium ATPase, transmembrane domain M"/>
    <property type="match status" value="1"/>
</dbReference>
<keyword evidence="4 13" id="KW-0812">Transmembrane</keyword>
<evidence type="ECO:0000256" key="4">
    <source>
        <dbReference type="ARBA" id="ARBA00022692"/>
    </source>
</evidence>
<evidence type="ECO:0000256" key="7">
    <source>
        <dbReference type="ARBA" id="ARBA00022840"/>
    </source>
</evidence>
<feature type="transmembrane region" description="Helical" evidence="13">
    <location>
        <begin position="388"/>
        <end position="407"/>
    </location>
</feature>
<dbReference type="PRINTS" id="PR00119">
    <property type="entry name" value="CATATPASE"/>
</dbReference>
<feature type="transmembrane region" description="Helical" evidence="13">
    <location>
        <begin position="419"/>
        <end position="445"/>
    </location>
</feature>
<keyword evidence="18" id="KW-1185">Reference proteome</keyword>
<dbReference type="Gene3D" id="1.20.1110.10">
    <property type="entry name" value="Calcium-transporting ATPase, transmembrane domain"/>
    <property type="match status" value="1"/>
</dbReference>